<dbReference type="RefSeq" id="WP_129061205.1">
    <property type="nucleotide sequence ID" value="NZ_NXIE01000002.1"/>
</dbReference>
<protein>
    <recommendedName>
        <fullName evidence="4 9">2-dehydropantoate 2-reductase</fullName>
        <ecNumber evidence="3 9">1.1.1.169</ecNumber>
    </recommendedName>
    <alternativeName>
        <fullName evidence="7 9">Ketopantoate reductase</fullName>
    </alternativeName>
</protein>
<dbReference type="Pfam" id="PF08546">
    <property type="entry name" value="ApbA_C"/>
    <property type="match status" value="1"/>
</dbReference>
<dbReference type="InterPro" id="IPR036291">
    <property type="entry name" value="NAD(P)-bd_dom_sf"/>
</dbReference>
<dbReference type="InterPro" id="IPR013752">
    <property type="entry name" value="KPA_reductase"/>
</dbReference>
<evidence type="ECO:0000259" key="10">
    <source>
        <dbReference type="Pfam" id="PF02558"/>
    </source>
</evidence>
<evidence type="ECO:0000256" key="2">
    <source>
        <dbReference type="ARBA" id="ARBA00007870"/>
    </source>
</evidence>
<sequence length="316" mass="35546">MNFIILGAGGIGSFYGAKLINSGHNVLFIARGKHLIALQENTLKLKHPRFNFNKKVNALELSELNTLFLQKVDAIIITTKSTTTNSIAEQLASKLNFIEEIPFIVSLQNGVENEEILCKYFPKEKVIGGLCRKIGAHILKPGLIEATGDVETIIGAMKLTNKSKAFLLDFTNILTKANTLCMITDNIKFELWKKLIINNGVNAICALLKIETGILMHHKKLSKIVLNLMKETASAAKVDGVLFFDEDINQMYELIKKFDSIKPSMLVDVENNRKIELEEICEIVIKNNEKQNLDSPYTRTVSTLLEYTYIENKKEL</sequence>
<reference evidence="12 13" key="1">
    <citation type="submission" date="2017-09" db="EMBL/GenBank/DDBJ databases">
        <title>Genomics of the genus Arcobacter.</title>
        <authorList>
            <person name="Perez-Cataluna A."/>
            <person name="Figueras M.J."/>
            <person name="Salas-Masso N."/>
        </authorList>
    </citation>
    <scope>NUCLEOTIDE SEQUENCE [LARGE SCALE GENOMIC DNA]</scope>
    <source>
        <strain evidence="12 13">F156-34</strain>
    </source>
</reference>
<comment type="catalytic activity">
    <reaction evidence="8 9">
        <text>(R)-pantoate + NADP(+) = 2-dehydropantoate + NADPH + H(+)</text>
        <dbReference type="Rhea" id="RHEA:16233"/>
        <dbReference type="ChEBI" id="CHEBI:11561"/>
        <dbReference type="ChEBI" id="CHEBI:15378"/>
        <dbReference type="ChEBI" id="CHEBI:15980"/>
        <dbReference type="ChEBI" id="CHEBI:57783"/>
        <dbReference type="ChEBI" id="CHEBI:58349"/>
        <dbReference type="EC" id="1.1.1.169"/>
    </reaction>
</comment>
<dbReference type="Gene3D" id="1.10.1040.10">
    <property type="entry name" value="N-(1-d-carboxylethyl)-l-norvaline Dehydrogenase, domain 2"/>
    <property type="match status" value="1"/>
</dbReference>
<dbReference type="GO" id="GO:0015940">
    <property type="term" value="P:pantothenate biosynthetic process"/>
    <property type="evidence" value="ECO:0007669"/>
    <property type="project" value="UniProtKB-UniPathway"/>
</dbReference>
<accession>A0A4Q1AUC0</accession>
<dbReference type="PANTHER" id="PTHR21708">
    <property type="entry name" value="PROBABLE 2-DEHYDROPANTOATE 2-REDUCTASE"/>
    <property type="match status" value="1"/>
</dbReference>
<dbReference type="InterPro" id="IPR013328">
    <property type="entry name" value="6PGD_dom2"/>
</dbReference>
<dbReference type="Gene3D" id="3.40.50.720">
    <property type="entry name" value="NAD(P)-binding Rossmann-like Domain"/>
    <property type="match status" value="1"/>
</dbReference>
<evidence type="ECO:0000256" key="3">
    <source>
        <dbReference type="ARBA" id="ARBA00013014"/>
    </source>
</evidence>
<comment type="caution">
    <text evidence="12">The sequence shown here is derived from an EMBL/GenBank/DDBJ whole genome shotgun (WGS) entry which is preliminary data.</text>
</comment>
<dbReference type="EC" id="1.1.1.169" evidence="3 9"/>
<evidence type="ECO:0000256" key="5">
    <source>
        <dbReference type="ARBA" id="ARBA00022857"/>
    </source>
</evidence>
<evidence type="ECO:0000313" key="12">
    <source>
        <dbReference type="EMBL" id="RXK13383.1"/>
    </source>
</evidence>
<evidence type="ECO:0000256" key="4">
    <source>
        <dbReference type="ARBA" id="ARBA00019465"/>
    </source>
</evidence>
<dbReference type="InterPro" id="IPR003710">
    <property type="entry name" value="ApbA"/>
</dbReference>
<dbReference type="PANTHER" id="PTHR21708:SF26">
    <property type="entry name" value="2-DEHYDROPANTOATE 2-REDUCTASE"/>
    <property type="match status" value="1"/>
</dbReference>
<evidence type="ECO:0000256" key="1">
    <source>
        <dbReference type="ARBA" id="ARBA00004994"/>
    </source>
</evidence>
<gene>
    <name evidence="12" type="ORF">CP965_06160</name>
</gene>
<dbReference type="SUPFAM" id="SSF51735">
    <property type="entry name" value="NAD(P)-binding Rossmann-fold domains"/>
    <property type="match status" value="1"/>
</dbReference>
<dbReference type="AlphaFoldDB" id="A0A4Q1AUC0"/>
<dbReference type="GO" id="GO:0005737">
    <property type="term" value="C:cytoplasm"/>
    <property type="evidence" value="ECO:0007669"/>
    <property type="project" value="TreeGrafter"/>
</dbReference>
<dbReference type="FunFam" id="1.10.1040.10:FF:000017">
    <property type="entry name" value="2-dehydropantoate 2-reductase"/>
    <property type="match status" value="1"/>
</dbReference>
<comment type="similarity">
    <text evidence="2 9">Belongs to the ketopantoate reductase family.</text>
</comment>
<keyword evidence="5 9" id="KW-0521">NADP</keyword>
<evidence type="ECO:0000256" key="6">
    <source>
        <dbReference type="ARBA" id="ARBA00023002"/>
    </source>
</evidence>
<dbReference type="OrthoDB" id="5333395at2"/>
<dbReference type="Pfam" id="PF02558">
    <property type="entry name" value="ApbA"/>
    <property type="match status" value="1"/>
</dbReference>
<dbReference type="Proteomes" id="UP000289718">
    <property type="component" value="Unassembled WGS sequence"/>
</dbReference>
<dbReference type="NCBIfam" id="TIGR00745">
    <property type="entry name" value="apbA_panE"/>
    <property type="match status" value="1"/>
</dbReference>
<feature type="domain" description="Ketopantoate reductase N-terminal" evidence="10">
    <location>
        <begin position="4"/>
        <end position="157"/>
    </location>
</feature>
<evidence type="ECO:0000256" key="9">
    <source>
        <dbReference type="RuleBase" id="RU362068"/>
    </source>
</evidence>
<keyword evidence="9" id="KW-0566">Pantothenate biosynthesis</keyword>
<comment type="pathway">
    <text evidence="1 9">Cofactor biosynthesis; (R)-pantothenate biosynthesis; (R)-pantoate from 3-methyl-2-oxobutanoate: step 2/2.</text>
</comment>
<evidence type="ECO:0000256" key="7">
    <source>
        <dbReference type="ARBA" id="ARBA00032024"/>
    </source>
</evidence>
<dbReference type="InterPro" id="IPR051402">
    <property type="entry name" value="KPR-Related"/>
</dbReference>
<dbReference type="SUPFAM" id="SSF48179">
    <property type="entry name" value="6-phosphogluconate dehydrogenase C-terminal domain-like"/>
    <property type="match status" value="1"/>
</dbReference>
<proteinExistence type="inferred from homology"/>
<organism evidence="12 13">
    <name type="scientific">Halarcobacter mediterraneus</name>
    <dbReference type="NCBI Taxonomy" id="2023153"/>
    <lineage>
        <taxon>Bacteria</taxon>
        <taxon>Pseudomonadati</taxon>
        <taxon>Campylobacterota</taxon>
        <taxon>Epsilonproteobacteria</taxon>
        <taxon>Campylobacterales</taxon>
        <taxon>Arcobacteraceae</taxon>
        <taxon>Halarcobacter</taxon>
    </lineage>
</organism>
<keyword evidence="13" id="KW-1185">Reference proteome</keyword>
<comment type="function">
    <text evidence="9">Catalyzes the NADPH-dependent reduction of ketopantoate into pantoic acid.</text>
</comment>
<dbReference type="GO" id="GO:0008677">
    <property type="term" value="F:2-dehydropantoate 2-reductase activity"/>
    <property type="evidence" value="ECO:0007669"/>
    <property type="project" value="UniProtKB-EC"/>
</dbReference>
<keyword evidence="6 9" id="KW-0560">Oxidoreductase</keyword>
<dbReference type="EMBL" id="NXIE01000002">
    <property type="protein sequence ID" value="RXK13383.1"/>
    <property type="molecule type" value="Genomic_DNA"/>
</dbReference>
<feature type="domain" description="Ketopantoate reductase C-terminal" evidence="11">
    <location>
        <begin position="186"/>
        <end position="305"/>
    </location>
</feature>
<dbReference type="UniPathway" id="UPA00028">
    <property type="reaction ID" value="UER00004"/>
</dbReference>
<dbReference type="InterPro" id="IPR013332">
    <property type="entry name" value="KPR_N"/>
</dbReference>
<evidence type="ECO:0000259" key="11">
    <source>
        <dbReference type="Pfam" id="PF08546"/>
    </source>
</evidence>
<evidence type="ECO:0000313" key="13">
    <source>
        <dbReference type="Proteomes" id="UP000289718"/>
    </source>
</evidence>
<dbReference type="InterPro" id="IPR008927">
    <property type="entry name" value="6-PGluconate_DH-like_C_sf"/>
</dbReference>
<evidence type="ECO:0000256" key="8">
    <source>
        <dbReference type="ARBA" id="ARBA00048793"/>
    </source>
</evidence>
<name>A0A4Q1AUC0_9BACT</name>